<dbReference type="SFLD" id="SFLDS00029">
    <property type="entry name" value="Radical_SAM"/>
    <property type="match status" value="1"/>
</dbReference>
<keyword evidence="5" id="KW-1185">Reference proteome</keyword>
<proteinExistence type="inferred from homology"/>
<dbReference type="SMART" id="SM00729">
    <property type="entry name" value="Elp3"/>
    <property type="match status" value="1"/>
</dbReference>
<dbReference type="InterPro" id="IPR004559">
    <property type="entry name" value="HemW-like"/>
</dbReference>
<keyword evidence="2" id="KW-0479">Metal-binding</keyword>
<dbReference type="GO" id="GO:0005737">
    <property type="term" value="C:cytoplasm"/>
    <property type="evidence" value="ECO:0007669"/>
    <property type="project" value="UniProtKB-SubCell"/>
</dbReference>
<comment type="subcellular location">
    <subcellularLocation>
        <location evidence="2">Cytoplasm</location>
    </subcellularLocation>
</comment>
<dbReference type="SFLD" id="SFLDF00562">
    <property type="entry name" value="HemN-like__clustered_with_heat"/>
    <property type="match status" value="1"/>
</dbReference>
<keyword evidence="2" id="KW-0349">Heme</keyword>
<dbReference type="InterPro" id="IPR007197">
    <property type="entry name" value="rSAM"/>
</dbReference>
<keyword evidence="2" id="KW-0963">Cytoplasm</keyword>
<dbReference type="GO" id="GO:0004109">
    <property type="term" value="F:coproporphyrinogen oxidase activity"/>
    <property type="evidence" value="ECO:0007669"/>
    <property type="project" value="InterPro"/>
</dbReference>
<dbReference type="SUPFAM" id="SSF102114">
    <property type="entry name" value="Radical SAM enzymes"/>
    <property type="match status" value="1"/>
</dbReference>
<dbReference type="SFLD" id="SFLDG01082">
    <property type="entry name" value="B12-binding_domain_containing"/>
    <property type="match status" value="1"/>
</dbReference>
<keyword evidence="2" id="KW-0143">Chaperone</keyword>
<dbReference type="Proteomes" id="UP000187735">
    <property type="component" value="Chromosome"/>
</dbReference>
<dbReference type="STRING" id="1891926.Fuma_04078"/>
<dbReference type="GO" id="GO:0051539">
    <property type="term" value="F:4 iron, 4 sulfur cluster binding"/>
    <property type="evidence" value="ECO:0007669"/>
    <property type="project" value="UniProtKB-UniRule"/>
</dbReference>
<protein>
    <recommendedName>
        <fullName evidence="2">Heme chaperone HemW</fullName>
    </recommendedName>
</protein>
<dbReference type="Pfam" id="PF06969">
    <property type="entry name" value="HemN_C"/>
    <property type="match status" value="1"/>
</dbReference>
<evidence type="ECO:0000259" key="3">
    <source>
        <dbReference type="PROSITE" id="PS51918"/>
    </source>
</evidence>
<dbReference type="AlphaFoldDB" id="A0A1P8WK82"/>
<dbReference type="EMBL" id="CP017641">
    <property type="protein sequence ID" value="APZ94446.1"/>
    <property type="molecule type" value="Genomic_DNA"/>
</dbReference>
<dbReference type="InterPro" id="IPR058240">
    <property type="entry name" value="rSAM_sf"/>
</dbReference>
<sequence>MLASNVPDRPPIPNVYAKPDNNRNAPAAVYFHVPFCLHRCGYCDFTLVARQDELIPSYLTALQNELAMLDRVYDVDTIFIGGGTPTHLTAAQLEQLLQLISNHFRLTSGGEFSIEANPDGLDDERLAPLADAGVNRLSLGVQSFDDNVLKTLERQHAGEEAIEVVYRAKERFANLSLDLIFGVPGQSMDVWQQTLATAMQLPLTHVSTYGLTFEKGTDFFSRLKHGSLAAVPDELERDMYGLAISELNGAGLQHYEISNFARPSSRCRHNQVYWAADEYFAFGPGAARYVNGIRSTNARNVSRWINAWLKNEVALQDHECLNAEQSAREAIYLGLRRVDGIDLAKFEARFGCSLADLAGESLDRNIAANNLEIVDASLRLTAEGRFIADSVVADFL</sequence>
<dbReference type="GO" id="GO:0046872">
    <property type="term" value="F:metal ion binding"/>
    <property type="evidence" value="ECO:0007669"/>
    <property type="project" value="UniProtKB-UniRule"/>
</dbReference>
<feature type="domain" description="Radical SAM core" evidence="3">
    <location>
        <begin position="21"/>
        <end position="253"/>
    </location>
</feature>
<dbReference type="SFLD" id="SFLDG01065">
    <property type="entry name" value="anaerobic_coproporphyrinogen-I"/>
    <property type="match status" value="1"/>
</dbReference>
<gene>
    <name evidence="4" type="primary">hemN_2</name>
    <name evidence="4" type="ORF">Fuma_04078</name>
</gene>
<keyword evidence="4" id="KW-0560">Oxidoreductase</keyword>
<dbReference type="InterPro" id="IPR034505">
    <property type="entry name" value="Coproporphyrinogen-III_oxidase"/>
</dbReference>
<keyword evidence="2" id="KW-0949">S-adenosyl-L-methionine</keyword>
<evidence type="ECO:0000313" key="4">
    <source>
        <dbReference type="EMBL" id="APZ94446.1"/>
    </source>
</evidence>
<dbReference type="PANTHER" id="PTHR13932:SF5">
    <property type="entry name" value="RADICAL S-ADENOSYL METHIONINE DOMAIN-CONTAINING PROTEIN 1, MITOCHONDRIAL"/>
    <property type="match status" value="1"/>
</dbReference>
<dbReference type="InterPro" id="IPR023404">
    <property type="entry name" value="rSAM_horseshoe"/>
</dbReference>
<keyword evidence="2" id="KW-0004">4Fe-4S</keyword>
<dbReference type="PANTHER" id="PTHR13932">
    <property type="entry name" value="COPROPORPHYRINIGEN III OXIDASE"/>
    <property type="match status" value="1"/>
</dbReference>
<dbReference type="PROSITE" id="PS51918">
    <property type="entry name" value="RADICAL_SAM"/>
    <property type="match status" value="1"/>
</dbReference>
<dbReference type="KEGG" id="fmr:Fuma_04078"/>
<dbReference type="InterPro" id="IPR006638">
    <property type="entry name" value="Elp3/MiaA/NifB-like_rSAM"/>
</dbReference>
<reference evidence="4 5" key="1">
    <citation type="journal article" date="2016" name="Front. Microbiol.">
        <title>Fuerstia marisgermanicae gen. nov., sp. nov., an Unusual Member of the Phylum Planctomycetes from the German Wadden Sea.</title>
        <authorList>
            <person name="Kohn T."/>
            <person name="Heuer A."/>
            <person name="Jogler M."/>
            <person name="Vollmers J."/>
            <person name="Boedeker C."/>
            <person name="Bunk B."/>
            <person name="Rast P."/>
            <person name="Borchert D."/>
            <person name="Glockner I."/>
            <person name="Freese H.M."/>
            <person name="Klenk H.P."/>
            <person name="Overmann J."/>
            <person name="Kaster A.K."/>
            <person name="Rohde M."/>
            <person name="Wiegand S."/>
            <person name="Jogler C."/>
        </authorList>
    </citation>
    <scope>NUCLEOTIDE SEQUENCE [LARGE SCALE GENOMIC DNA]</scope>
    <source>
        <strain evidence="4 5">NH11</strain>
    </source>
</reference>
<keyword evidence="2" id="KW-0411">Iron-sulfur</keyword>
<dbReference type="GO" id="GO:0006779">
    <property type="term" value="P:porphyrin-containing compound biosynthetic process"/>
    <property type="evidence" value="ECO:0007669"/>
    <property type="project" value="InterPro"/>
</dbReference>
<evidence type="ECO:0000256" key="2">
    <source>
        <dbReference type="RuleBase" id="RU364116"/>
    </source>
</evidence>
<accession>A0A1P8WK82</accession>
<keyword evidence="2" id="KW-0408">Iron</keyword>
<evidence type="ECO:0000256" key="1">
    <source>
        <dbReference type="ARBA" id="ARBA00006100"/>
    </source>
</evidence>
<dbReference type="CDD" id="cd01335">
    <property type="entry name" value="Radical_SAM"/>
    <property type="match status" value="1"/>
</dbReference>
<comment type="similarity">
    <text evidence="1">Belongs to the anaerobic coproporphyrinogen-III oxidase family. HemW subfamily.</text>
</comment>
<dbReference type="Pfam" id="PF04055">
    <property type="entry name" value="Radical_SAM"/>
    <property type="match status" value="1"/>
</dbReference>
<comment type="function">
    <text evidence="2">Probably acts as a heme chaperone, transferring heme to an unknown acceptor. Binds one molecule of heme per monomer, possibly covalently. Binds 1 [4Fe-4S] cluster. The cluster is coordinated with 3 cysteines and an exchangeable S-adenosyl-L-methionine.</text>
</comment>
<evidence type="ECO:0000313" key="5">
    <source>
        <dbReference type="Proteomes" id="UP000187735"/>
    </source>
</evidence>
<dbReference type="SFLD" id="SFLDF00288">
    <property type="entry name" value="HemN-like__clustered_with_nucl"/>
    <property type="match status" value="1"/>
</dbReference>
<dbReference type="NCBIfam" id="TIGR00539">
    <property type="entry name" value="hemN_rel"/>
    <property type="match status" value="1"/>
</dbReference>
<dbReference type="InterPro" id="IPR010723">
    <property type="entry name" value="HemN_C"/>
</dbReference>
<organism evidence="4 5">
    <name type="scientific">Fuerstiella marisgermanici</name>
    <dbReference type="NCBI Taxonomy" id="1891926"/>
    <lineage>
        <taxon>Bacteria</taxon>
        <taxon>Pseudomonadati</taxon>
        <taxon>Planctomycetota</taxon>
        <taxon>Planctomycetia</taxon>
        <taxon>Planctomycetales</taxon>
        <taxon>Planctomycetaceae</taxon>
        <taxon>Fuerstiella</taxon>
    </lineage>
</organism>
<name>A0A1P8WK82_9PLAN</name>
<dbReference type="Gene3D" id="3.80.30.20">
    <property type="entry name" value="tm_1862 like domain"/>
    <property type="match status" value="1"/>
</dbReference>